<dbReference type="PANTHER" id="PTHR18964">
    <property type="entry name" value="ROK (REPRESSOR, ORF, KINASE) FAMILY"/>
    <property type="match status" value="1"/>
</dbReference>
<accession>A0A3Q9GHS2</accession>
<name>A0A3Q9GHS2_9ACTO</name>
<dbReference type="GO" id="GO:0003677">
    <property type="term" value="F:DNA binding"/>
    <property type="evidence" value="ECO:0007669"/>
    <property type="project" value="InterPro"/>
</dbReference>
<dbReference type="CDD" id="cd23763">
    <property type="entry name" value="ASKHA_ATPase_ROK"/>
    <property type="match status" value="1"/>
</dbReference>
<evidence type="ECO:0000259" key="2">
    <source>
        <dbReference type="Pfam" id="PF09339"/>
    </source>
</evidence>
<sequence>MSMHPALTPNASGDVGVSALMRDNSVHAVLNALSEEPRTFSITELCRMSELSRPTVTRILNDLMAEGLVHTKTATRSHAAGGRKPQLFSLNRKHHCGVVLRVNYDVVEGFALDAAGDVLTDVSDRFSDYGEVAEHLAGVLRKILNDAQCPVFSAAVVVMGIVHRGRVVRSESFPMLNDNLWIDQLNEILREHGHEAQVVALNDAKVAAQWMYDQLVTPEGGPDSMIALHCSEDLGCGLIFDGVLLDGAHGAAGEILQETDGEWMTVSKYLRALESEHGMSIRQLFAAAPALDQETPFVRTLGTLIGKALVPMVLTLDPDTVAVGGAIVDCGTPLIKAIEAELNKATPTSPLVSMAPRGAKSVKEGAKMFVLAQARNATMGLLNGSSRA</sequence>
<dbReference type="InterPro" id="IPR043129">
    <property type="entry name" value="ATPase_NBD"/>
</dbReference>
<dbReference type="GO" id="GO:0006355">
    <property type="term" value="P:regulation of DNA-templated transcription"/>
    <property type="evidence" value="ECO:0007669"/>
    <property type="project" value="InterPro"/>
</dbReference>
<reference evidence="3 4" key="1">
    <citation type="submission" date="2018-11" db="EMBL/GenBank/DDBJ databases">
        <title>Multidrug-resistant genes are associated with an 42-kb island TGI1 carrying a complex class 1 integron in a Trueperella pyogenes.</title>
        <authorList>
            <person name="Dong W."/>
        </authorList>
    </citation>
    <scope>NUCLEOTIDE SEQUENCE [LARGE SCALE GENOMIC DNA]</scope>
    <source>
        <strain evidence="3 4">TP4</strain>
    </source>
</reference>
<dbReference type="Gene3D" id="1.10.10.10">
    <property type="entry name" value="Winged helix-like DNA-binding domain superfamily/Winged helix DNA-binding domain"/>
    <property type="match status" value="1"/>
</dbReference>
<feature type="domain" description="HTH iclR-type" evidence="2">
    <location>
        <begin position="28"/>
        <end position="70"/>
    </location>
</feature>
<proteinExistence type="inferred from homology"/>
<dbReference type="RefSeq" id="WP_126920155.1">
    <property type="nucleotide sequence ID" value="NZ_CP033905.1"/>
</dbReference>
<evidence type="ECO:0000313" key="3">
    <source>
        <dbReference type="EMBL" id="AZR06874.1"/>
    </source>
</evidence>
<dbReference type="InterPro" id="IPR005471">
    <property type="entry name" value="Tscrpt_reg_IclR_N"/>
</dbReference>
<comment type="similarity">
    <text evidence="1">Belongs to the ROK (NagC/XylR) family.</text>
</comment>
<dbReference type="EMBL" id="CP033905">
    <property type="protein sequence ID" value="AZR06874.1"/>
    <property type="molecule type" value="Genomic_DNA"/>
</dbReference>
<dbReference type="AlphaFoldDB" id="A0A3Q9GHS2"/>
<protein>
    <submittedName>
        <fullName evidence="3">MarR family transcriptional regulator</fullName>
    </submittedName>
</protein>
<dbReference type="SUPFAM" id="SSF46785">
    <property type="entry name" value="Winged helix' DNA-binding domain"/>
    <property type="match status" value="1"/>
</dbReference>
<gene>
    <name evidence="3" type="ORF">EBQ10_05905</name>
</gene>
<dbReference type="InterPro" id="IPR036390">
    <property type="entry name" value="WH_DNA-bd_sf"/>
</dbReference>
<dbReference type="SUPFAM" id="SSF53067">
    <property type="entry name" value="Actin-like ATPase domain"/>
    <property type="match status" value="1"/>
</dbReference>
<dbReference type="PANTHER" id="PTHR18964:SF149">
    <property type="entry name" value="BIFUNCTIONAL UDP-N-ACETYLGLUCOSAMINE 2-EPIMERASE_N-ACETYLMANNOSAMINE KINASE"/>
    <property type="match status" value="1"/>
</dbReference>
<dbReference type="InterPro" id="IPR036388">
    <property type="entry name" value="WH-like_DNA-bd_sf"/>
</dbReference>
<dbReference type="InterPro" id="IPR000600">
    <property type="entry name" value="ROK"/>
</dbReference>
<evidence type="ECO:0000256" key="1">
    <source>
        <dbReference type="ARBA" id="ARBA00006479"/>
    </source>
</evidence>
<evidence type="ECO:0000313" key="4">
    <source>
        <dbReference type="Proteomes" id="UP000275951"/>
    </source>
</evidence>
<dbReference type="Proteomes" id="UP000275951">
    <property type="component" value="Chromosome"/>
</dbReference>
<dbReference type="Pfam" id="PF09339">
    <property type="entry name" value="HTH_IclR"/>
    <property type="match status" value="1"/>
</dbReference>
<organism evidence="3 4">
    <name type="scientific">Trueperella pyogenes</name>
    <dbReference type="NCBI Taxonomy" id="1661"/>
    <lineage>
        <taxon>Bacteria</taxon>
        <taxon>Bacillati</taxon>
        <taxon>Actinomycetota</taxon>
        <taxon>Actinomycetes</taxon>
        <taxon>Actinomycetales</taxon>
        <taxon>Actinomycetaceae</taxon>
        <taxon>Trueperella</taxon>
    </lineage>
</organism>
<dbReference type="Gene3D" id="3.30.420.40">
    <property type="match status" value="3"/>
</dbReference>